<name>A0A0D0DJ14_9AGAM</name>
<protein>
    <recommendedName>
        <fullName evidence="4">C2H2-type domain-containing protein</fullName>
    </recommendedName>
</protein>
<evidence type="ECO:0000256" key="1">
    <source>
        <dbReference type="SAM" id="SignalP"/>
    </source>
</evidence>
<sequence>MVVAVVGEMLAYLLMSLIVLTDLGMMTDLSLHCECDRCLDKTQVTGHEKNEHWDRRVCHSRKACHPCAGTMLIVCNPEECDQRREGLFHLMNLLFSPSSRLATEVVPTSDLVTKVTSQQRRALVYVGDIWRAETGPPSVCLASARSAVLSIFWITRDSPSLRHARQRTRL</sequence>
<reference evidence="2 3" key="1">
    <citation type="submission" date="2014-04" db="EMBL/GenBank/DDBJ databases">
        <authorList>
            <consortium name="DOE Joint Genome Institute"/>
            <person name="Kuo A."/>
            <person name="Kohler A."/>
            <person name="Jargeat P."/>
            <person name="Nagy L.G."/>
            <person name="Floudas D."/>
            <person name="Copeland A."/>
            <person name="Barry K.W."/>
            <person name="Cichocki N."/>
            <person name="Veneault-Fourrey C."/>
            <person name="LaButti K."/>
            <person name="Lindquist E.A."/>
            <person name="Lipzen A."/>
            <person name="Lundell T."/>
            <person name="Morin E."/>
            <person name="Murat C."/>
            <person name="Sun H."/>
            <person name="Tunlid A."/>
            <person name="Henrissat B."/>
            <person name="Grigoriev I.V."/>
            <person name="Hibbett D.S."/>
            <person name="Martin F."/>
            <person name="Nordberg H.P."/>
            <person name="Cantor M.N."/>
            <person name="Hua S.X."/>
        </authorList>
    </citation>
    <scope>NUCLEOTIDE SEQUENCE [LARGE SCALE GENOMIC DNA]</scope>
    <source>
        <strain evidence="2 3">Ve08.2h10</strain>
    </source>
</reference>
<evidence type="ECO:0008006" key="4">
    <source>
        <dbReference type="Google" id="ProtNLM"/>
    </source>
</evidence>
<dbReference type="EMBL" id="KN824896">
    <property type="protein sequence ID" value="KIK98357.1"/>
    <property type="molecule type" value="Genomic_DNA"/>
</dbReference>
<feature type="chain" id="PRO_5002220849" description="C2H2-type domain-containing protein" evidence="1">
    <location>
        <begin position="22"/>
        <end position="170"/>
    </location>
</feature>
<dbReference type="InParanoid" id="A0A0D0DJ14"/>
<evidence type="ECO:0000313" key="2">
    <source>
        <dbReference type="EMBL" id="KIK98357.1"/>
    </source>
</evidence>
<dbReference type="AlphaFoldDB" id="A0A0D0DJ14"/>
<reference evidence="3" key="2">
    <citation type="submission" date="2015-01" db="EMBL/GenBank/DDBJ databases">
        <title>Evolutionary Origins and Diversification of the Mycorrhizal Mutualists.</title>
        <authorList>
            <consortium name="DOE Joint Genome Institute"/>
            <consortium name="Mycorrhizal Genomics Consortium"/>
            <person name="Kohler A."/>
            <person name="Kuo A."/>
            <person name="Nagy L.G."/>
            <person name="Floudas D."/>
            <person name="Copeland A."/>
            <person name="Barry K.W."/>
            <person name="Cichocki N."/>
            <person name="Veneault-Fourrey C."/>
            <person name="LaButti K."/>
            <person name="Lindquist E.A."/>
            <person name="Lipzen A."/>
            <person name="Lundell T."/>
            <person name="Morin E."/>
            <person name="Murat C."/>
            <person name="Riley R."/>
            <person name="Ohm R."/>
            <person name="Sun H."/>
            <person name="Tunlid A."/>
            <person name="Henrissat B."/>
            <person name="Grigoriev I.V."/>
            <person name="Hibbett D.S."/>
            <person name="Martin F."/>
        </authorList>
    </citation>
    <scope>NUCLEOTIDE SEQUENCE [LARGE SCALE GENOMIC DNA]</scope>
    <source>
        <strain evidence="3">Ve08.2h10</strain>
    </source>
</reference>
<feature type="signal peptide" evidence="1">
    <location>
        <begin position="1"/>
        <end position="21"/>
    </location>
</feature>
<dbReference type="HOGENOM" id="CLU_1571159_0_0_1"/>
<keyword evidence="3" id="KW-1185">Reference proteome</keyword>
<organism evidence="2 3">
    <name type="scientific">Paxillus rubicundulus Ve08.2h10</name>
    <dbReference type="NCBI Taxonomy" id="930991"/>
    <lineage>
        <taxon>Eukaryota</taxon>
        <taxon>Fungi</taxon>
        <taxon>Dikarya</taxon>
        <taxon>Basidiomycota</taxon>
        <taxon>Agaricomycotina</taxon>
        <taxon>Agaricomycetes</taxon>
        <taxon>Agaricomycetidae</taxon>
        <taxon>Boletales</taxon>
        <taxon>Paxilineae</taxon>
        <taxon>Paxillaceae</taxon>
        <taxon>Paxillus</taxon>
    </lineage>
</organism>
<evidence type="ECO:0000313" key="3">
    <source>
        <dbReference type="Proteomes" id="UP000054538"/>
    </source>
</evidence>
<keyword evidence="1" id="KW-0732">Signal</keyword>
<proteinExistence type="predicted"/>
<accession>A0A0D0DJ14</accession>
<gene>
    <name evidence="2" type="ORF">PAXRUDRAFT_696112</name>
</gene>
<dbReference type="Proteomes" id="UP000054538">
    <property type="component" value="Unassembled WGS sequence"/>
</dbReference>